<dbReference type="PANTHER" id="PTHR37423:SF2">
    <property type="entry name" value="MEMBRANE-BOUND LYTIC MUREIN TRANSGLYCOSYLASE C"/>
    <property type="match status" value="1"/>
</dbReference>
<dbReference type="KEGG" id="beo:BEH_03900"/>
<reference evidence="1 2" key="1">
    <citation type="journal article" date="2015" name="PLoS ONE">
        <title>Genome Sequence of Bacillus endophyticus and Analysis of Its Companion Mechanism in the Ketogulonigenium vulgare-Bacillus Strain Consortium.</title>
        <authorList>
            <person name="Jia N."/>
            <person name="Du J."/>
            <person name="Ding M.Z."/>
            <person name="Gao F."/>
            <person name="Yuan Y.J."/>
        </authorList>
    </citation>
    <scope>NUCLEOTIDE SEQUENCE [LARGE SCALE GENOMIC DNA]</scope>
    <source>
        <strain evidence="1 2">Hbe603</strain>
    </source>
</reference>
<dbReference type="CDD" id="cd00254">
    <property type="entry name" value="LT-like"/>
    <property type="match status" value="1"/>
</dbReference>
<dbReference type="Gene3D" id="1.10.530.10">
    <property type="match status" value="1"/>
</dbReference>
<dbReference type="Pfam" id="PF01464">
    <property type="entry name" value="SLT"/>
    <property type="match status" value="1"/>
</dbReference>
<dbReference type="InterPro" id="IPR023346">
    <property type="entry name" value="Lysozyme-like_dom_sf"/>
</dbReference>
<evidence type="ECO:0000313" key="2">
    <source>
        <dbReference type="Proteomes" id="UP000036202"/>
    </source>
</evidence>
<dbReference type="EMBL" id="CP011974">
    <property type="protein sequence ID" value="AKO94951.2"/>
    <property type="molecule type" value="Genomic_DNA"/>
</dbReference>
<dbReference type="PATRIC" id="fig|135735.6.peg.739"/>
<dbReference type="InterPro" id="IPR008258">
    <property type="entry name" value="Transglycosylase_SLT_dom_1"/>
</dbReference>
<dbReference type="SUPFAM" id="SSF53955">
    <property type="entry name" value="Lysozyme-like"/>
    <property type="match status" value="1"/>
</dbReference>
<protein>
    <submittedName>
        <fullName evidence="1">Lytic transglycosylase</fullName>
    </submittedName>
</protein>
<dbReference type="AlphaFoldDB" id="A0A1X7FJH9"/>
<proteinExistence type="predicted"/>
<dbReference type="OrthoDB" id="9815002at2"/>
<accession>A0A1X7FJH9</accession>
<dbReference type="RefSeq" id="WP_048896698.1">
    <property type="nucleotide sequence ID" value="NZ_CP011974.1"/>
</dbReference>
<gene>
    <name evidence="1" type="ORF">BEH_03900</name>
</gene>
<organism evidence="1 2">
    <name type="scientific">Priestia filamentosa</name>
    <dbReference type="NCBI Taxonomy" id="1402861"/>
    <lineage>
        <taxon>Bacteria</taxon>
        <taxon>Bacillati</taxon>
        <taxon>Bacillota</taxon>
        <taxon>Bacilli</taxon>
        <taxon>Bacillales</taxon>
        <taxon>Bacillaceae</taxon>
        <taxon>Priestia</taxon>
    </lineage>
</organism>
<evidence type="ECO:0000313" key="1">
    <source>
        <dbReference type="EMBL" id="AKO94951.2"/>
    </source>
</evidence>
<keyword evidence="2" id="KW-1185">Reference proteome</keyword>
<name>A0A1X7FJH9_9BACI</name>
<dbReference type="PANTHER" id="PTHR37423">
    <property type="entry name" value="SOLUBLE LYTIC MUREIN TRANSGLYCOSYLASE-RELATED"/>
    <property type="match status" value="1"/>
</dbReference>
<dbReference type="GeneID" id="93702823"/>
<dbReference type="Proteomes" id="UP000036202">
    <property type="component" value="Chromosome"/>
</dbReference>
<accession>A0A0H4KPV4</accession>
<reference evidence="2" key="2">
    <citation type="submission" date="2015-06" db="EMBL/GenBank/DDBJ databases">
        <title>Genome Sequence of Bacillus endophyticus and Analysis of its Companion Mechanism in the Ketogulonigenium vulgare-Bacillus strain Consortium.</title>
        <authorList>
            <person name="Jia N."/>
            <person name="Du J."/>
            <person name="Ding M.-Z."/>
            <person name="Gao F."/>
            <person name="Yuan Y.-J."/>
        </authorList>
    </citation>
    <scope>NUCLEOTIDE SEQUENCE [LARGE SCALE GENOMIC DNA]</scope>
    <source>
        <strain evidence="2">Hbe603</strain>
    </source>
</reference>
<sequence>MNNIQSYLAILQLQAFQTMTSNKLPANESSLNSLFSSILSDVLLTSASSPEVEKSSSGTAFLQNQLTLSSPLSMTSPPVQAQASEKRDEPFMNLIHKASEEFGVDAKLIKAVITQESNFKKDAKSGAGALGLMQLMPATSQSLGVLNPLNPLENIRGGTKYLKKMLEKYDGDVSLALAAYNAGPGNVDKYGGIPPFTETKEYVKKVMGYYQV</sequence>